<proteinExistence type="predicted"/>
<evidence type="ECO:0000259" key="1">
    <source>
        <dbReference type="Pfam" id="PF00881"/>
    </source>
</evidence>
<dbReference type="GO" id="GO:0016491">
    <property type="term" value="F:oxidoreductase activity"/>
    <property type="evidence" value="ECO:0007669"/>
    <property type="project" value="InterPro"/>
</dbReference>
<dbReference type="KEGG" id="bpor:BPO_0723"/>
<dbReference type="Gene3D" id="3.40.109.10">
    <property type="entry name" value="NADH Oxidase"/>
    <property type="match status" value="1"/>
</dbReference>
<keyword evidence="3" id="KW-1185">Reference proteome</keyword>
<dbReference type="Pfam" id="PF00881">
    <property type="entry name" value="Nitroreductase"/>
    <property type="match status" value="1"/>
</dbReference>
<reference evidence="2" key="1">
    <citation type="submission" date="2023-10" db="EMBL/GenBank/DDBJ databases">
        <title>Characterization and whole genome sequencing of a novel strain of Bergeyella porcorum QD2021 isolated from pig.</title>
        <authorList>
            <person name="Liu G."/>
            <person name="Chen C."/>
            <person name="Han X."/>
        </authorList>
    </citation>
    <scope>NUCLEOTIDE SEQUENCE</scope>
    <source>
        <strain evidence="2">QD2021</strain>
    </source>
</reference>
<dbReference type="SUPFAM" id="SSF55469">
    <property type="entry name" value="FMN-dependent nitroreductase-like"/>
    <property type="match status" value="1"/>
</dbReference>
<sequence>MAEFKFNLNQDKMTLKNIIESRRSIFPKDYTGKVIPVEILDEVLNSATFAPNHKRTKPWRFKALLGEEKEKLGEELQRLYKESTAPAAFLHKKYEDIGFKIFRASVVVPIVVEFSGLVPEWEETAAVAMAVQNMYLTCTEHHLGCYWSSPPISLMLSSYLNLTENQRCLGVFYIGTLD</sequence>
<feature type="domain" description="Nitroreductase" evidence="1">
    <location>
        <begin position="19"/>
        <end position="175"/>
    </location>
</feature>
<protein>
    <submittedName>
        <fullName evidence="2">Nitroreductase</fullName>
    </submittedName>
</protein>
<dbReference type="Proteomes" id="UP001432059">
    <property type="component" value="Chromosome"/>
</dbReference>
<dbReference type="InterPro" id="IPR052530">
    <property type="entry name" value="NAD(P)H_nitroreductase"/>
</dbReference>
<dbReference type="PANTHER" id="PTHR43821:SF1">
    <property type="entry name" value="NAD(P)H NITROREDUCTASE YDJA-RELATED"/>
    <property type="match status" value="1"/>
</dbReference>
<dbReference type="PANTHER" id="PTHR43821">
    <property type="entry name" value="NAD(P)H NITROREDUCTASE YDJA-RELATED"/>
    <property type="match status" value="1"/>
</dbReference>
<organism evidence="2 3">
    <name type="scientific">Bergeyella porcorum</name>
    <dbReference type="NCBI Taxonomy" id="1735111"/>
    <lineage>
        <taxon>Bacteria</taxon>
        <taxon>Pseudomonadati</taxon>
        <taxon>Bacteroidota</taxon>
        <taxon>Flavobacteriia</taxon>
        <taxon>Flavobacteriales</taxon>
        <taxon>Weeksellaceae</taxon>
        <taxon>Bergeyella</taxon>
    </lineage>
</organism>
<dbReference type="InterPro" id="IPR029479">
    <property type="entry name" value="Nitroreductase"/>
</dbReference>
<gene>
    <name evidence="2" type="ORF">BPO_0723</name>
</gene>
<accession>A0AAU0F5W8</accession>
<dbReference type="EMBL" id="CP136426">
    <property type="protein sequence ID" value="WOC51370.1"/>
    <property type="molecule type" value="Genomic_DNA"/>
</dbReference>
<evidence type="ECO:0000313" key="2">
    <source>
        <dbReference type="EMBL" id="WOC51370.1"/>
    </source>
</evidence>
<dbReference type="InterPro" id="IPR000415">
    <property type="entry name" value="Nitroreductase-like"/>
</dbReference>
<evidence type="ECO:0000313" key="3">
    <source>
        <dbReference type="Proteomes" id="UP001432059"/>
    </source>
</evidence>
<dbReference type="AlphaFoldDB" id="A0AAU0F5W8"/>
<name>A0AAU0F5W8_9FLAO</name>